<name>A0A401ZXE7_9CHLR</name>
<feature type="repeat" description="WD" evidence="3">
    <location>
        <begin position="386"/>
        <end position="427"/>
    </location>
</feature>
<evidence type="ECO:0000256" key="1">
    <source>
        <dbReference type="ARBA" id="ARBA00022574"/>
    </source>
</evidence>
<evidence type="ECO:0000256" key="2">
    <source>
        <dbReference type="ARBA" id="ARBA00022737"/>
    </source>
</evidence>
<dbReference type="Pfam" id="PF23389">
    <property type="entry name" value="Beta-prop_WDR19_1st"/>
    <property type="match status" value="1"/>
</dbReference>
<dbReference type="InterPro" id="IPR036322">
    <property type="entry name" value="WD40_repeat_dom_sf"/>
</dbReference>
<dbReference type="PROSITE" id="PS50082">
    <property type="entry name" value="WD_REPEATS_2"/>
    <property type="match status" value="4"/>
</dbReference>
<dbReference type="Pfam" id="PF00400">
    <property type="entry name" value="WD40"/>
    <property type="match status" value="1"/>
</dbReference>
<sequence length="467" mass="52597">MKFSSSCEDWSEKLAFRMEDLSPEELAGLQVHITTCLACREQFEEYQDMEQDLREYAQTLQAPDILDILLATRYEQIQYEQRRRTGVSRLLRPLYQRWQPHRSATRDRPSSLWEQKKVIWATMGIACLLLTISIPFVTTYYTRKFDNAWAHPMANKQFSLKLPLIHHGWAHAIAWSPDNNYIASLWDDDKLLVLDAHNGNTVMEEPSGWGSALAWSPDGTKIAAIGSNDLVQIWDFSHRLNTALLSYKQHSLPVNAVSWSPDGTKIASASDDGTVHIWNAQTGADIAVYQEHASRVRSVAWSHDGKYLASGDELGKVFVWDATTIKTLVVYTGHRGAITTVLWSPASAGRAADTSIASASYDGTVQIWNSLTGQLMQPIYTSHKTAQDPNGPIFSISWSPDGTKMASANYDGTVRVWMIQNDKDLSIYPDIADIARNRSNWVFAIDWSHNDNRIVSAGAENIFIFQP</sequence>
<dbReference type="RefSeq" id="WP_126579230.1">
    <property type="nucleotide sequence ID" value="NZ_BIFR01000001.1"/>
</dbReference>
<feature type="domain" description="WDR19 first beta-propeller" evidence="5">
    <location>
        <begin position="213"/>
        <end position="377"/>
    </location>
</feature>
<proteinExistence type="predicted"/>
<evidence type="ECO:0000259" key="5">
    <source>
        <dbReference type="Pfam" id="PF23389"/>
    </source>
</evidence>
<evidence type="ECO:0000256" key="3">
    <source>
        <dbReference type="PROSITE-ProRule" id="PRU00221"/>
    </source>
</evidence>
<evidence type="ECO:0000313" key="7">
    <source>
        <dbReference type="Proteomes" id="UP000287352"/>
    </source>
</evidence>
<dbReference type="PROSITE" id="PS50294">
    <property type="entry name" value="WD_REPEATS_REGION"/>
    <property type="match status" value="4"/>
</dbReference>
<dbReference type="CDD" id="cd00200">
    <property type="entry name" value="WD40"/>
    <property type="match status" value="1"/>
</dbReference>
<dbReference type="PANTHER" id="PTHR19879:SF9">
    <property type="entry name" value="TRANSCRIPTION INITIATION FACTOR TFIID SUBUNIT 5"/>
    <property type="match status" value="1"/>
</dbReference>
<dbReference type="PANTHER" id="PTHR19879">
    <property type="entry name" value="TRANSCRIPTION INITIATION FACTOR TFIID"/>
    <property type="match status" value="1"/>
</dbReference>
<dbReference type="PRINTS" id="PR00320">
    <property type="entry name" value="GPROTEINBRPT"/>
</dbReference>
<gene>
    <name evidence="6" type="ORF">KTT_13850</name>
</gene>
<keyword evidence="4" id="KW-1133">Transmembrane helix</keyword>
<dbReference type="InterPro" id="IPR020472">
    <property type="entry name" value="WD40_PAC1"/>
</dbReference>
<evidence type="ECO:0000256" key="4">
    <source>
        <dbReference type="SAM" id="Phobius"/>
    </source>
</evidence>
<feature type="repeat" description="WD" evidence="3">
    <location>
        <begin position="289"/>
        <end position="330"/>
    </location>
</feature>
<dbReference type="EMBL" id="BIFR01000001">
    <property type="protein sequence ID" value="GCE11526.1"/>
    <property type="molecule type" value="Genomic_DNA"/>
</dbReference>
<keyword evidence="4" id="KW-0472">Membrane</keyword>
<dbReference type="Proteomes" id="UP000287352">
    <property type="component" value="Unassembled WGS sequence"/>
</dbReference>
<organism evidence="6 7">
    <name type="scientific">Tengunoibacter tsumagoiensis</name>
    <dbReference type="NCBI Taxonomy" id="2014871"/>
    <lineage>
        <taxon>Bacteria</taxon>
        <taxon>Bacillati</taxon>
        <taxon>Chloroflexota</taxon>
        <taxon>Ktedonobacteria</taxon>
        <taxon>Ktedonobacterales</taxon>
        <taxon>Dictyobacteraceae</taxon>
        <taxon>Tengunoibacter</taxon>
    </lineage>
</organism>
<dbReference type="AlphaFoldDB" id="A0A401ZXE7"/>
<reference evidence="7" key="1">
    <citation type="submission" date="2018-12" db="EMBL/GenBank/DDBJ databases">
        <title>Tengunoibacter tsumagoiensis gen. nov., sp. nov., Dictyobacter kobayashii sp. nov., D. alpinus sp. nov., and D. joshuensis sp. nov. and description of Dictyobacteraceae fam. nov. within the order Ktedonobacterales isolated from Tengu-no-mugimeshi.</title>
        <authorList>
            <person name="Wang C.M."/>
            <person name="Zheng Y."/>
            <person name="Sakai Y."/>
            <person name="Toyoda A."/>
            <person name="Minakuchi Y."/>
            <person name="Abe K."/>
            <person name="Yokota A."/>
            <person name="Yabe S."/>
        </authorList>
    </citation>
    <scope>NUCLEOTIDE SEQUENCE [LARGE SCALE GENOMIC DNA]</scope>
    <source>
        <strain evidence="7">Uno3</strain>
    </source>
</reference>
<dbReference type="Gene3D" id="2.130.10.10">
    <property type="entry name" value="YVTN repeat-like/Quinoprotein amine dehydrogenase"/>
    <property type="match status" value="3"/>
</dbReference>
<protein>
    <recommendedName>
        <fullName evidence="5">WDR19 first beta-propeller domain-containing protein</fullName>
    </recommendedName>
</protein>
<keyword evidence="4" id="KW-0812">Transmembrane</keyword>
<feature type="transmembrane region" description="Helical" evidence="4">
    <location>
        <begin position="118"/>
        <end position="137"/>
    </location>
</feature>
<feature type="repeat" description="WD" evidence="3">
    <location>
        <begin position="331"/>
        <end position="378"/>
    </location>
</feature>
<keyword evidence="7" id="KW-1185">Reference proteome</keyword>
<keyword evidence="2" id="KW-0677">Repeat</keyword>
<dbReference type="InterPro" id="IPR057855">
    <property type="entry name" value="Beta-prop_WDR19_1st"/>
</dbReference>
<dbReference type="InterPro" id="IPR015943">
    <property type="entry name" value="WD40/YVTN_repeat-like_dom_sf"/>
</dbReference>
<evidence type="ECO:0000313" key="6">
    <source>
        <dbReference type="EMBL" id="GCE11526.1"/>
    </source>
</evidence>
<dbReference type="PROSITE" id="PS00678">
    <property type="entry name" value="WD_REPEATS_1"/>
    <property type="match status" value="2"/>
</dbReference>
<dbReference type="InterPro" id="IPR019775">
    <property type="entry name" value="WD40_repeat_CS"/>
</dbReference>
<dbReference type="InterPro" id="IPR001680">
    <property type="entry name" value="WD40_rpt"/>
</dbReference>
<feature type="repeat" description="WD" evidence="3">
    <location>
        <begin position="247"/>
        <end position="288"/>
    </location>
</feature>
<comment type="caution">
    <text evidence="6">The sequence shown here is derived from an EMBL/GenBank/DDBJ whole genome shotgun (WGS) entry which is preliminary data.</text>
</comment>
<dbReference type="OrthoDB" id="148437at2"/>
<accession>A0A401ZXE7</accession>
<dbReference type="SMART" id="SM00320">
    <property type="entry name" value="WD40"/>
    <property type="match status" value="7"/>
</dbReference>
<keyword evidence="1 3" id="KW-0853">WD repeat</keyword>
<dbReference type="SUPFAM" id="SSF50978">
    <property type="entry name" value="WD40 repeat-like"/>
    <property type="match status" value="1"/>
</dbReference>